<evidence type="ECO:0000259" key="8">
    <source>
        <dbReference type="Pfam" id="PF17676"/>
    </source>
</evidence>
<evidence type="ECO:0000256" key="2">
    <source>
        <dbReference type="ARBA" id="ARBA00022645"/>
    </source>
</evidence>
<dbReference type="AlphaFoldDB" id="A0A445MX83"/>
<evidence type="ECO:0000259" key="7">
    <source>
        <dbReference type="Pfam" id="PF02016"/>
    </source>
</evidence>
<dbReference type="Pfam" id="PF02016">
    <property type="entry name" value="Peptidase_S66"/>
    <property type="match status" value="1"/>
</dbReference>
<evidence type="ECO:0000256" key="4">
    <source>
        <dbReference type="ARBA" id="ARBA00022801"/>
    </source>
</evidence>
<proteinExistence type="inferred from homology"/>
<dbReference type="InterPro" id="IPR003507">
    <property type="entry name" value="S66_fam"/>
</dbReference>
<dbReference type="PIRSF" id="PIRSF028757">
    <property type="entry name" value="LD-carboxypeptidase"/>
    <property type="match status" value="1"/>
</dbReference>
<evidence type="ECO:0000256" key="6">
    <source>
        <dbReference type="PIRSR" id="PIRSR028757-1"/>
    </source>
</evidence>
<dbReference type="Pfam" id="PF17676">
    <property type="entry name" value="Peptidase_S66C"/>
    <property type="match status" value="1"/>
</dbReference>
<organism evidence="9">
    <name type="scientific">uncultured Desulfobacterium sp</name>
    <dbReference type="NCBI Taxonomy" id="201089"/>
    <lineage>
        <taxon>Bacteria</taxon>
        <taxon>Pseudomonadati</taxon>
        <taxon>Thermodesulfobacteriota</taxon>
        <taxon>Desulfobacteria</taxon>
        <taxon>Desulfobacterales</taxon>
        <taxon>Desulfobacteriaceae</taxon>
        <taxon>Desulfobacterium</taxon>
        <taxon>environmental samples</taxon>
    </lineage>
</organism>
<keyword evidence="3" id="KW-0645">Protease</keyword>
<protein>
    <submittedName>
        <fullName evidence="9">Putative murein peptide carboxypeptidase</fullName>
        <ecNumber evidence="9">3.4.16.-</ecNumber>
    </submittedName>
</protein>
<evidence type="ECO:0000313" key="9">
    <source>
        <dbReference type="EMBL" id="SPD73961.1"/>
    </source>
</evidence>
<name>A0A445MX83_9BACT</name>
<dbReference type="PANTHER" id="PTHR30237:SF2">
    <property type="entry name" value="MUREIN TETRAPEPTIDE CARBOXYPEPTIDASE"/>
    <property type="match status" value="1"/>
</dbReference>
<reference evidence="9" key="1">
    <citation type="submission" date="2018-01" db="EMBL/GenBank/DDBJ databases">
        <authorList>
            <person name="Regsiter A."/>
            <person name="William W."/>
        </authorList>
    </citation>
    <scope>NUCLEOTIDE SEQUENCE</scope>
    <source>
        <strain evidence="9">TRIP AH-1</strain>
    </source>
</reference>
<dbReference type="PANTHER" id="PTHR30237">
    <property type="entry name" value="MURAMOYLTETRAPEPTIDE CARBOXYPEPTIDASE"/>
    <property type="match status" value="1"/>
</dbReference>
<evidence type="ECO:0000256" key="3">
    <source>
        <dbReference type="ARBA" id="ARBA00022670"/>
    </source>
</evidence>
<keyword evidence="4 9" id="KW-0378">Hydrolase</keyword>
<dbReference type="InterPro" id="IPR027461">
    <property type="entry name" value="Carboxypeptidase_A_C_sf"/>
</dbReference>
<feature type="active site" description="Nucleophile" evidence="6">
    <location>
        <position position="135"/>
    </location>
</feature>
<dbReference type="CDD" id="cd07025">
    <property type="entry name" value="Peptidase_S66"/>
    <property type="match status" value="1"/>
</dbReference>
<feature type="domain" description="LD-carboxypeptidase N-terminal" evidence="7">
    <location>
        <begin position="39"/>
        <end position="155"/>
    </location>
</feature>
<dbReference type="GO" id="GO:0008236">
    <property type="term" value="F:serine-type peptidase activity"/>
    <property type="evidence" value="ECO:0007669"/>
    <property type="project" value="UniProtKB-KW"/>
</dbReference>
<dbReference type="GO" id="GO:0004180">
    <property type="term" value="F:carboxypeptidase activity"/>
    <property type="evidence" value="ECO:0007669"/>
    <property type="project" value="UniProtKB-KW"/>
</dbReference>
<keyword evidence="2 9" id="KW-0121">Carboxypeptidase</keyword>
<sequence>MRETNNLSLFIHVFAGVENPTMSAKHIIKPPGLVKGDLIGVVSPAGPIEESDLKAGLKVLEQAGFLFRTAPHILDRIGYLAGKDEDRLADFNAMFEDNEIKAVFCGRGGYGSMRLLEKIRYDLIAKNPKILAGYSDITAILTAVYVKTGLITFHGPMVRGLALTDQANLTSLLGLLTPDGPIEMDLSACQILIPGKAAGPLVGGNLSLISHLLGTPFMPSLRGCILFMEDTNEPLYRIDRMLTHLSLAGVLNGIAGIIAGDFDGCSDTSLLNVLLTDIASALNVPLIAGFPVGHGDRNIALPIGMTALLDTDLMTLTIKESCVL</sequence>
<dbReference type="EMBL" id="OJIN01000117">
    <property type="protein sequence ID" value="SPD73961.1"/>
    <property type="molecule type" value="Genomic_DNA"/>
</dbReference>
<dbReference type="InterPro" id="IPR027478">
    <property type="entry name" value="LdcA_N"/>
</dbReference>
<comment type="similarity">
    <text evidence="1">Belongs to the peptidase S66 family.</text>
</comment>
<dbReference type="SUPFAM" id="SSF52317">
    <property type="entry name" value="Class I glutamine amidotransferase-like"/>
    <property type="match status" value="1"/>
</dbReference>
<dbReference type="InterPro" id="IPR040921">
    <property type="entry name" value="Peptidase_S66C"/>
</dbReference>
<dbReference type="InterPro" id="IPR040449">
    <property type="entry name" value="Peptidase_S66_N"/>
</dbReference>
<keyword evidence="5" id="KW-0720">Serine protease</keyword>
<dbReference type="InterPro" id="IPR029062">
    <property type="entry name" value="Class_I_gatase-like"/>
</dbReference>
<dbReference type="Gene3D" id="3.50.30.60">
    <property type="entry name" value="LD-carboxypeptidase A C-terminal domain-like"/>
    <property type="match status" value="1"/>
</dbReference>
<dbReference type="EC" id="3.4.16.-" evidence="9"/>
<dbReference type="GO" id="GO:0006508">
    <property type="term" value="P:proteolysis"/>
    <property type="evidence" value="ECO:0007669"/>
    <property type="project" value="UniProtKB-KW"/>
</dbReference>
<evidence type="ECO:0000256" key="5">
    <source>
        <dbReference type="ARBA" id="ARBA00022825"/>
    </source>
</evidence>
<feature type="active site" description="Charge relay system" evidence="6">
    <location>
        <position position="229"/>
    </location>
</feature>
<feature type="domain" description="LD-carboxypeptidase C-terminal" evidence="8">
    <location>
        <begin position="199"/>
        <end position="307"/>
    </location>
</feature>
<accession>A0A445MX83</accession>
<evidence type="ECO:0000256" key="1">
    <source>
        <dbReference type="ARBA" id="ARBA00010233"/>
    </source>
</evidence>
<gene>
    <name evidence="9" type="primary">ykfA</name>
    <name evidence="9" type="ORF">PITCH_A2030105</name>
</gene>
<dbReference type="Gene3D" id="3.40.50.10740">
    <property type="entry name" value="Class I glutamine amidotransferase-like"/>
    <property type="match status" value="1"/>
</dbReference>
<dbReference type="SUPFAM" id="SSF141986">
    <property type="entry name" value="LD-carboxypeptidase A C-terminal domain-like"/>
    <property type="match status" value="1"/>
</dbReference>
<feature type="active site" description="Charge relay system" evidence="6">
    <location>
        <position position="294"/>
    </location>
</feature>